<reference evidence="9 10" key="1">
    <citation type="submission" date="2023-04" db="EMBL/GenBank/DDBJ databases">
        <authorList>
            <person name="Hsu D."/>
        </authorList>
    </citation>
    <scope>NUCLEOTIDE SEQUENCE [LARGE SCALE GENOMIC DNA]</scope>
    <source>
        <strain evidence="9 10">MK1</strain>
    </source>
</reference>
<feature type="domain" description="TACO1/YebC-like N-terminal" evidence="8">
    <location>
        <begin position="5"/>
        <end position="76"/>
    </location>
</feature>
<dbReference type="Pfam" id="PF20772">
    <property type="entry name" value="TACO1_YebC_N"/>
    <property type="match status" value="1"/>
</dbReference>
<comment type="subcellular location">
    <subcellularLocation>
        <location evidence="6">Cytoplasm</location>
    </subcellularLocation>
</comment>
<dbReference type="Proteomes" id="UP001329915">
    <property type="component" value="Chromosome"/>
</dbReference>
<protein>
    <recommendedName>
        <fullName evidence="6">Probable transcriptional regulatory protein MFMK1_003071</fullName>
    </recommendedName>
</protein>
<comment type="similarity">
    <text evidence="1 6">Belongs to the TACO1 family.</text>
</comment>
<evidence type="ECO:0000256" key="2">
    <source>
        <dbReference type="ARBA" id="ARBA00022490"/>
    </source>
</evidence>
<dbReference type="AlphaFoldDB" id="A0AAU0USF4"/>
<dbReference type="GO" id="GO:0006355">
    <property type="term" value="P:regulation of DNA-templated transcription"/>
    <property type="evidence" value="ECO:0007669"/>
    <property type="project" value="UniProtKB-UniRule"/>
</dbReference>
<name>A0AAU0USF4_9FIRM</name>
<dbReference type="GO" id="GO:0003677">
    <property type="term" value="F:DNA binding"/>
    <property type="evidence" value="ECO:0007669"/>
    <property type="project" value="UniProtKB-UniRule"/>
</dbReference>
<keyword evidence="3 6" id="KW-0805">Transcription regulation</keyword>
<dbReference type="InterPro" id="IPR026564">
    <property type="entry name" value="Transcrip_reg_TACO1-like_dom3"/>
</dbReference>
<dbReference type="Pfam" id="PF01709">
    <property type="entry name" value="Transcrip_reg"/>
    <property type="match status" value="1"/>
</dbReference>
<keyword evidence="4 6" id="KW-0238">DNA-binding</keyword>
<sequence>MSGHSKWANIKHKKARMDAKKGKVFTRIAKELTVAAKQGGGDVEANARLKAAIQKAKEANMPNDNIERAIKKGTGEIEGVVYEEINYEGYGPAGVAVLMDVATDNRNRTAAEIRHLFAKHGGNLGESGCVAWMFERKGYITVDMTEEMDGEEIMLVAIECGAEDVFVEEDTVEITTSPESLDQVKEQLDGQGFSISEAEVTMIPSNTIKVTDENDGEKLLKLMEILEDHDDVQNAYANFDIDDNLMEKISL</sequence>
<dbReference type="KEGG" id="dbc:MFMK1_003071"/>
<dbReference type="SUPFAM" id="SSF75625">
    <property type="entry name" value="YebC-like"/>
    <property type="match status" value="1"/>
</dbReference>
<gene>
    <name evidence="9" type="ORF">MFMK1_003071</name>
</gene>
<dbReference type="RefSeq" id="WP_366922604.1">
    <property type="nucleotide sequence ID" value="NZ_CP121694.1"/>
</dbReference>
<dbReference type="InterPro" id="IPR002876">
    <property type="entry name" value="Transcrip_reg_TACO1-like"/>
</dbReference>
<dbReference type="NCBIfam" id="TIGR01033">
    <property type="entry name" value="YebC/PmpR family DNA-binding transcriptional regulator"/>
    <property type="match status" value="1"/>
</dbReference>
<dbReference type="GO" id="GO:0005829">
    <property type="term" value="C:cytosol"/>
    <property type="evidence" value="ECO:0007669"/>
    <property type="project" value="TreeGrafter"/>
</dbReference>
<dbReference type="NCBIfam" id="NF009044">
    <property type="entry name" value="PRK12378.1"/>
    <property type="match status" value="1"/>
</dbReference>
<evidence type="ECO:0000256" key="4">
    <source>
        <dbReference type="ARBA" id="ARBA00023125"/>
    </source>
</evidence>
<dbReference type="InterPro" id="IPR017856">
    <property type="entry name" value="Integrase-like_N"/>
</dbReference>
<keyword evidence="10" id="KW-1185">Reference proteome</keyword>
<dbReference type="Gene3D" id="1.10.10.200">
    <property type="match status" value="1"/>
</dbReference>
<evidence type="ECO:0000313" key="10">
    <source>
        <dbReference type="Proteomes" id="UP001329915"/>
    </source>
</evidence>
<dbReference type="EMBL" id="CP121694">
    <property type="protein sequence ID" value="WRO23221.1"/>
    <property type="molecule type" value="Genomic_DNA"/>
</dbReference>
<dbReference type="InterPro" id="IPR029072">
    <property type="entry name" value="YebC-like"/>
</dbReference>
<evidence type="ECO:0000256" key="1">
    <source>
        <dbReference type="ARBA" id="ARBA00008724"/>
    </source>
</evidence>
<dbReference type="InterPro" id="IPR049083">
    <property type="entry name" value="TACO1_YebC_N"/>
</dbReference>
<dbReference type="NCBIfam" id="NF001030">
    <property type="entry name" value="PRK00110.1"/>
    <property type="match status" value="1"/>
</dbReference>
<evidence type="ECO:0000256" key="5">
    <source>
        <dbReference type="ARBA" id="ARBA00023163"/>
    </source>
</evidence>
<dbReference type="FunFam" id="1.10.10.200:FF:000002">
    <property type="entry name" value="Probable transcriptional regulatory protein CLM62_37755"/>
    <property type="match status" value="1"/>
</dbReference>
<dbReference type="HAMAP" id="MF_00693">
    <property type="entry name" value="Transcrip_reg_TACO1"/>
    <property type="match status" value="1"/>
</dbReference>
<evidence type="ECO:0000256" key="3">
    <source>
        <dbReference type="ARBA" id="ARBA00023015"/>
    </source>
</evidence>
<keyword evidence="2 6" id="KW-0963">Cytoplasm</keyword>
<feature type="domain" description="TACO1/YebC-like second and third" evidence="7">
    <location>
        <begin position="82"/>
        <end position="239"/>
    </location>
</feature>
<proteinExistence type="inferred from homology"/>
<dbReference type="InterPro" id="IPR048300">
    <property type="entry name" value="TACO1_YebC-like_2nd/3rd_dom"/>
</dbReference>
<evidence type="ECO:0000313" key="9">
    <source>
        <dbReference type="EMBL" id="WRO23221.1"/>
    </source>
</evidence>
<accession>A0AAU0USF4</accession>
<keyword evidence="5 6" id="KW-0804">Transcription</keyword>
<evidence type="ECO:0000259" key="8">
    <source>
        <dbReference type="Pfam" id="PF20772"/>
    </source>
</evidence>
<evidence type="ECO:0000259" key="7">
    <source>
        <dbReference type="Pfam" id="PF01709"/>
    </source>
</evidence>
<organism evidence="9 10">
    <name type="scientific">Metallumcola ferriviriculae</name>
    <dbReference type="NCBI Taxonomy" id="3039180"/>
    <lineage>
        <taxon>Bacteria</taxon>
        <taxon>Bacillati</taxon>
        <taxon>Bacillota</taxon>
        <taxon>Clostridia</taxon>
        <taxon>Neomoorellales</taxon>
        <taxon>Desulfitibacteraceae</taxon>
        <taxon>Metallumcola</taxon>
    </lineage>
</organism>
<dbReference type="PANTHER" id="PTHR12532">
    <property type="entry name" value="TRANSLATIONAL ACTIVATOR OF CYTOCHROME C OXIDASE 1"/>
    <property type="match status" value="1"/>
</dbReference>
<dbReference type="PANTHER" id="PTHR12532:SF6">
    <property type="entry name" value="TRANSCRIPTIONAL REGULATORY PROTEIN YEBC-RELATED"/>
    <property type="match status" value="1"/>
</dbReference>
<dbReference type="FunFam" id="3.30.70.980:FF:000002">
    <property type="entry name" value="Probable transcriptional regulatory protein YebC"/>
    <property type="match status" value="1"/>
</dbReference>
<dbReference type="Gene3D" id="3.30.70.980">
    <property type="match status" value="2"/>
</dbReference>
<evidence type="ECO:0000256" key="6">
    <source>
        <dbReference type="HAMAP-Rule" id="MF_00693"/>
    </source>
</evidence>